<evidence type="ECO:0000259" key="2">
    <source>
        <dbReference type="Pfam" id="PF24355"/>
    </source>
</evidence>
<reference evidence="4" key="2">
    <citation type="submission" date="2019-10" db="EMBL/GenBank/DDBJ databases">
        <authorList>
            <consortium name="NCBI Genome Project"/>
        </authorList>
    </citation>
    <scope>NUCLEOTIDE SEQUENCE</scope>
    <source>
        <strain evidence="4">NI907</strain>
    </source>
</reference>
<feature type="region of interest" description="Disordered" evidence="1">
    <location>
        <begin position="372"/>
        <end position="507"/>
    </location>
</feature>
<feature type="compositionally biased region" description="Polar residues" evidence="1">
    <location>
        <begin position="398"/>
        <end position="415"/>
    </location>
</feature>
<feature type="compositionally biased region" description="Polar residues" evidence="1">
    <location>
        <begin position="497"/>
        <end position="507"/>
    </location>
</feature>
<dbReference type="PANTHER" id="PTHR39611:SF1">
    <property type="entry name" value="HYDROXYPROLINE-RICH GLYCOPROTEIN DZ-HRGP"/>
    <property type="match status" value="1"/>
</dbReference>
<feature type="region of interest" description="Disordered" evidence="1">
    <location>
        <begin position="59"/>
        <end position="88"/>
    </location>
</feature>
<evidence type="ECO:0000313" key="3">
    <source>
        <dbReference type="Proteomes" id="UP000515153"/>
    </source>
</evidence>
<sequence length="632" mass="69155">MALFHLAPLCCYSSPNPNIPSKMCTTGPGTMAVHPGEEPSLVCSRHGSYSIEENINTEVEQKSAKTTTPPSIAPNSPPPRPPKVLAGEPDVRSVDRSDMLVVSADQLREIMRQEIANVLQHPIPQDGYGSNTDAAASPPLPLASTPSVAGTFPKTYDQFDSRTLSGISNGQGPAQAATSLQPSLSDEKWGVLFDGTGSPTKRANELLKSIADHIVLEYEPQQSIVITPEKMSRFYDRHRLPQEIYPFTKIFDTSITTSFVHDRIADLYDDLGCQYHLTQKDARSRPSVPALTPKGFARWLLVNMQAYPNEEFQRLSDVVLATPINITNTHDGKLERMPRKISRHTLPRKPDTNARKLLDEALDDFIEETVPVSPSKPAHLGLSPTAPSFTGRGLHNPEPSSNSTVLRYTPKSLNPGQEIVGSLASSPTEYSSSSYWTRQAHGGEQRGTGHHSLPVGAGSQAQLPPPPVGNTIHRSSDSRRYSHSAVAVTQGKPLVGGSSQAPHLRDTSSFLSIPGTYSPSSVESALPTLSAAQLATIRDRSPRREREKQYYGASKQMTNSLALIESKSGDATPRRSGSYRRAEPRQERDWDRRQGEAPESPSSLQRRPMEAPGIDDTRGGPTWDEYLLQRDT</sequence>
<dbReference type="Pfam" id="PF24355">
    <property type="entry name" value="DUF7514"/>
    <property type="match status" value="1"/>
</dbReference>
<dbReference type="KEGG" id="pgri:PgNI_07568"/>
<keyword evidence="3" id="KW-1185">Reference proteome</keyword>
<dbReference type="InterPro" id="IPR055936">
    <property type="entry name" value="DUF7514"/>
</dbReference>
<feature type="compositionally biased region" description="Basic and acidic residues" evidence="1">
    <location>
        <begin position="580"/>
        <end position="596"/>
    </location>
</feature>
<feature type="compositionally biased region" description="Polar residues" evidence="1">
    <location>
        <begin position="59"/>
        <end position="68"/>
    </location>
</feature>
<reference evidence="4" key="1">
    <citation type="journal article" date="2019" name="Mol. Biol. Evol.">
        <title>Blast fungal genomes show frequent chromosomal changes, gene gains and losses, and effector gene turnover.</title>
        <authorList>
            <person name="Gomez Luciano L.B."/>
            <person name="Jason Tsai I."/>
            <person name="Chuma I."/>
            <person name="Tosa Y."/>
            <person name="Chen Y.H."/>
            <person name="Li J.Y."/>
            <person name="Li M.Y."/>
            <person name="Jade Lu M.Y."/>
            <person name="Nakayashiki H."/>
            <person name="Li W.H."/>
        </authorList>
    </citation>
    <scope>NUCLEOTIDE SEQUENCE</scope>
    <source>
        <strain evidence="4">NI907</strain>
    </source>
</reference>
<feature type="compositionally biased region" description="Low complexity" evidence="1">
    <location>
        <begin position="422"/>
        <end position="434"/>
    </location>
</feature>
<feature type="region of interest" description="Disordered" evidence="1">
    <location>
        <begin position="538"/>
        <end position="632"/>
    </location>
</feature>
<proteinExistence type="predicted"/>
<feature type="region of interest" description="Disordered" evidence="1">
    <location>
        <begin position="162"/>
        <end position="182"/>
    </location>
</feature>
<dbReference type="RefSeq" id="XP_030981231.1">
    <property type="nucleotide sequence ID" value="XM_031127578.1"/>
</dbReference>
<organism evidence="3 4">
    <name type="scientific">Pyricularia grisea</name>
    <name type="common">Crabgrass-specific blast fungus</name>
    <name type="synonym">Magnaporthe grisea</name>
    <dbReference type="NCBI Taxonomy" id="148305"/>
    <lineage>
        <taxon>Eukaryota</taxon>
        <taxon>Fungi</taxon>
        <taxon>Dikarya</taxon>
        <taxon>Ascomycota</taxon>
        <taxon>Pezizomycotina</taxon>
        <taxon>Sordariomycetes</taxon>
        <taxon>Sordariomycetidae</taxon>
        <taxon>Magnaporthales</taxon>
        <taxon>Pyriculariaceae</taxon>
        <taxon>Pyricularia</taxon>
    </lineage>
</organism>
<feature type="compositionally biased region" description="Pro residues" evidence="1">
    <location>
        <begin position="71"/>
        <end position="82"/>
    </location>
</feature>
<dbReference type="PANTHER" id="PTHR39611">
    <property type="entry name" value="HYDROXYPROLINE-RICH GLYCOPROTEIN DZ-HRGP-RELATED"/>
    <property type="match status" value="1"/>
</dbReference>
<reference evidence="4" key="3">
    <citation type="submission" date="2025-08" db="UniProtKB">
        <authorList>
            <consortium name="RefSeq"/>
        </authorList>
    </citation>
    <scope>IDENTIFICATION</scope>
    <source>
        <strain evidence="4">NI907</strain>
    </source>
</reference>
<name>A0A6P8B1Y1_PYRGI</name>
<dbReference type="Proteomes" id="UP000515153">
    <property type="component" value="Unplaced"/>
</dbReference>
<evidence type="ECO:0000313" key="4">
    <source>
        <dbReference type="RefSeq" id="XP_030981231.1"/>
    </source>
</evidence>
<dbReference type="GeneID" id="41962487"/>
<dbReference type="AlphaFoldDB" id="A0A6P8B1Y1"/>
<feature type="domain" description="DUF7514" evidence="2">
    <location>
        <begin position="190"/>
        <end position="361"/>
    </location>
</feature>
<accession>A0A6P8B1Y1</accession>
<feature type="compositionally biased region" description="Basic and acidic residues" evidence="1">
    <location>
        <begin position="538"/>
        <end position="549"/>
    </location>
</feature>
<gene>
    <name evidence="4" type="ORF">PgNI_07568</name>
</gene>
<protein>
    <recommendedName>
        <fullName evidence="2">DUF7514 domain-containing protein</fullName>
    </recommendedName>
</protein>
<evidence type="ECO:0000256" key="1">
    <source>
        <dbReference type="SAM" id="MobiDB-lite"/>
    </source>
</evidence>